<gene>
    <name evidence="1" type="ORF">J2W68_002024</name>
</gene>
<evidence type="ECO:0000313" key="2">
    <source>
        <dbReference type="Proteomes" id="UP001256588"/>
    </source>
</evidence>
<comment type="caution">
    <text evidence="1">The sequence shown here is derived from an EMBL/GenBank/DDBJ whole genome shotgun (WGS) entry which is preliminary data.</text>
</comment>
<evidence type="ECO:0000313" key="1">
    <source>
        <dbReference type="EMBL" id="MDR7193290.1"/>
    </source>
</evidence>
<dbReference type="Proteomes" id="UP001256588">
    <property type="component" value="Unassembled WGS sequence"/>
</dbReference>
<name>A0ABU1XX12_9GAMM</name>
<reference evidence="1 2" key="1">
    <citation type="submission" date="2023-07" db="EMBL/GenBank/DDBJ databases">
        <title>Sorghum-associated microbial communities from plants grown in Nebraska, USA.</title>
        <authorList>
            <person name="Schachtman D."/>
        </authorList>
    </citation>
    <scope>NUCLEOTIDE SEQUENCE [LARGE SCALE GENOMIC DNA]</scope>
    <source>
        <strain evidence="1 2">4099</strain>
    </source>
</reference>
<dbReference type="EMBL" id="JAVDWO010000007">
    <property type="protein sequence ID" value="MDR7193290.1"/>
    <property type="molecule type" value="Genomic_DNA"/>
</dbReference>
<organism evidence="1 2">
    <name type="scientific">Luteimonas terrae</name>
    <dbReference type="NCBI Taxonomy" id="1530191"/>
    <lineage>
        <taxon>Bacteria</taxon>
        <taxon>Pseudomonadati</taxon>
        <taxon>Pseudomonadota</taxon>
        <taxon>Gammaproteobacteria</taxon>
        <taxon>Lysobacterales</taxon>
        <taxon>Lysobacteraceae</taxon>
        <taxon>Luteimonas</taxon>
    </lineage>
</organism>
<accession>A0ABU1XX12</accession>
<sequence>MNAVAADDIPEAGIQSNQAFADLLNEISNSTAETQPQLMYRVAHLPESELKGTVAHIPLAYYEVDAKPNPIGLQNVHYTVASDRDGTNLRLRRVQFFFATGEKADRSTCAQFDDARAALGLDATVPAAPIPAGIESIGYNQEDRRIGEYSSVFVSTDSASKPCLRSAWILFHERSDKSNIAHGEEVSSRDFGFQAEALSAFTGTHGGNYITGHDLLSRQIWTALGIPDGPDRRAHRSWRMDGGYVLSIGCRQHSCREKGAVIADAEGRVVRAALISFNCKDRDCASKQTLTIFKHPEAMGRDEDQDMLDEVLLMWAQERVPGIPLIIVELG</sequence>
<dbReference type="RefSeq" id="WP_310235291.1">
    <property type="nucleotide sequence ID" value="NZ_JAVDWO010000007.1"/>
</dbReference>
<keyword evidence="2" id="KW-1185">Reference proteome</keyword>
<proteinExistence type="predicted"/>
<protein>
    <submittedName>
        <fullName evidence="1">Uncharacterized protein</fullName>
    </submittedName>
</protein>